<feature type="region of interest" description="Disordered" evidence="8">
    <location>
        <begin position="1"/>
        <end position="81"/>
    </location>
</feature>
<keyword evidence="4" id="KW-0547">Nucleotide-binding</keyword>
<accession>A0A835Y0A1</accession>
<dbReference type="InterPro" id="IPR013525">
    <property type="entry name" value="ABC2_TM"/>
</dbReference>
<evidence type="ECO:0000256" key="8">
    <source>
        <dbReference type="SAM" id="MobiDB-lite"/>
    </source>
</evidence>
<reference evidence="11" key="1">
    <citation type="journal article" date="2020" name="bioRxiv">
        <title>Comparative genomics of Chlamydomonas.</title>
        <authorList>
            <person name="Craig R.J."/>
            <person name="Hasan A.R."/>
            <person name="Ness R.W."/>
            <person name="Keightley P.D."/>
        </authorList>
    </citation>
    <scope>NUCLEOTIDE SEQUENCE</scope>
    <source>
        <strain evidence="11">CCAP 11/70</strain>
    </source>
</reference>
<dbReference type="InterPro" id="IPR003593">
    <property type="entry name" value="AAA+_ATPase"/>
</dbReference>
<dbReference type="SUPFAM" id="SSF52540">
    <property type="entry name" value="P-loop containing nucleoside triphosphate hydrolases"/>
    <property type="match status" value="1"/>
</dbReference>
<dbReference type="Pfam" id="PF00005">
    <property type="entry name" value="ABC_tran"/>
    <property type="match status" value="1"/>
</dbReference>
<dbReference type="SMART" id="SM00382">
    <property type="entry name" value="AAA"/>
    <property type="match status" value="1"/>
</dbReference>
<dbReference type="GO" id="GO:0140359">
    <property type="term" value="F:ABC-type transporter activity"/>
    <property type="evidence" value="ECO:0007669"/>
    <property type="project" value="InterPro"/>
</dbReference>
<feature type="compositionally biased region" description="Pro residues" evidence="8">
    <location>
        <begin position="1"/>
        <end position="10"/>
    </location>
</feature>
<dbReference type="PROSITE" id="PS50893">
    <property type="entry name" value="ABC_TRANSPORTER_2"/>
    <property type="match status" value="1"/>
</dbReference>
<dbReference type="InterPro" id="IPR003439">
    <property type="entry name" value="ABC_transporter-like_ATP-bd"/>
</dbReference>
<comment type="subcellular location">
    <subcellularLocation>
        <location evidence="1">Membrane</location>
        <topology evidence="1">Multi-pass membrane protein</topology>
    </subcellularLocation>
</comment>
<gene>
    <name evidence="11" type="ORF">HYH03_008330</name>
</gene>
<feature type="region of interest" description="Disordered" evidence="8">
    <location>
        <begin position="652"/>
        <end position="717"/>
    </location>
</feature>
<dbReference type="EMBL" id="JAEHOE010000037">
    <property type="protein sequence ID" value="KAG2493516.1"/>
    <property type="molecule type" value="Genomic_DNA"/>
</dbReference>
<keyword evidence="6 9" id="KW-1133">Transmembrane helix</keyword>
<dbReference type="GO" id="GO:0005524">
    <property type="term" value="F:ATP binding"/>
    <property type="evidence" value="ECO:0007669"/>
    <property type="project" value="UniProtKB-KW"/>
</dbReference>
<keyword evidence="2" id="KW-0813">Transport</keyword>
<dbReference type="Pfam" id="PF01061">
    <property type="entry name" value="ABC2_membrane"/>
    <property type="match status" value="1"/>
</dbReference>
<dbReference type="PANTHER" id="PTHR48041">
    <property type="entry name" value="ABC TRANSPORTER G FAMILY MEMBER 28"/>
    <property type="match status" value="1"/>
</dbReference>
<evidence type="ECO:0000313" key="12">
    <source>
        <dbReference type="Proteomes" id="UP000612055"/>
    </source>
</evidence>
<evidence type="ECO:0000256" key="4">
    <source>
        <dbReference type="ARBA" id="ARBA00022741"/>
    </source>
</evidence>
<evidence type="ECO:0000313" key="11">
    <source>
        <dbReference type="EMBL" id="KAG2493516.1"/>
    </source>
</evidence>
<feature type="compositionally biased region" description="Polar residues" evidence="8">
    <location>
        <begin position="23"/>
        <end position="33"/>
    </location>
</feature>
<dbReference type="AlphaFoldDB" id="A0A835Y0A1"/>
<feature type="transmembrane region" description="Helical" evidence="9">
    <location>
        <begin position="920"/>
        <end position="937"/>
    </location>
</feature>
<evidence type="ECO:0000256" key="3">
    <source>
        <dbReference type="ARBA" id="ARBA00022692"/>
    </source>
</evidence>
<evidence type="ECO:0000259" key="10">
    <source>
        <dbReference type="PROSITE" id="PS50893"/>
    </source>
</evidence>
<evidence type="ECO:0000256" key="7">
    <source>
        <dbReference type="ARBA" id="ARBA00023136"/>
    </source>
</evidence>
<feature type="region of interest" description="Disordered" evidence="8">
    <location>
        <begin position="282"/>
        <end position="302"/>
    </location>
</feature>
<feature type="compositionally biased region" description="Low complexity" evidence="8">
    <location>
        <begin position="740"/>
        <end position="749"/>
    </location>
</feature>
<dbReference type="InterPro" id="IPR027417">
    <property type="entry name" value="P-loop_NTPase"/>
</dbReference>
<dbReference type="GO" id="GO:0016887">
    <property type="term" value="F:ATP hydrolysis activity"/>
    <property type="evidence" value="ECO:0007669"/>
    <property type="project" value="InterPro"/>
</dbReference>
<comment type="caution">
    <text evidence="11">The sequence shown here is derived from an EMBL/GenBank/DDBJ whole genome shotgun (WGS) entry which is preliminary data.</text>
</comment>
<sequence>MRPAGGPPRPSAFAAPAASPAALSTSRQASQEPGLNLHPATAHRAGSGSTADAAQPQPQPHPYAQPQQVSAAEAAAAAEAWREERQRRLNVLTAARMHSGDAQLAMGTGLPMMAYEGSDPVLLASHGCETLRTPPTTSGAHHSFEERAAGMSDDEATDNDTAAAAAAVVAGGAARHSYASLRNRLSRVASGASGTSAATATATTVESNHLLAAAGPDGNDNGNGDEATFGELLAPLHPNNQVVLRFDFISSFVRAQLQPPSLAQRGRQAAVWLGERRRRARERRAQAAAGGAEAAGAKPSSPATRVVPRRQILYDVSGKVVPGQVLALMGPSGSGKTSLLSVLGGRAPSQVEVRGHVTVDGVPLTKAVRRRIGFVLQDDVLYETLTVHETLLYAAQLRLPGGMSAAEKRRRVDAVLAGLGLSKSRDTIIGGFFRRGISGGERKRVSVGHELLIDPAVLMLDEPTSGLDSTTALHLVQMLRQMLRQLASGGRAIITTIHQPSSRLYRQLDRLMLLAEGHVMYCGDANLAAEWFGHFGFGLPYGVSLADFILDCAAGEVVASQAAADEAAAAAESGGRRASARSGSGYPAPSAPPLALPPGAGAAGGGVRVAEGLTGRPAIVGLYRTFEIWYAAHPEGFCHPSQLAGVELEAGAGAGEASTRPGPGAPKLGVTPEGPETEESMTRRKASAAAASPAGPQDLSPDPLAARGGGGAGAVGGGGGTGKGGANGGAAAGVPPSPFSLSSGADGAAGAEGGGSATASAANAGGRGGASYVEQLRILTTRAIKVRRFESLSGQNLVQMLAVALITGLLWFQRGRGSSISVGTDVTGLLFFELLFPSFRSLFSALFTFPTEYRLLKKERPAGMYRLSAYYLARTASDLPIELFYPTIFITVVYWLGGLRPTAVVMLTFLLVGGFYVRQVPVWIGWIKYISFVYWGYNLLLKVQFRGNTYLDAAGRAVNVQSALGLPTNPNASPAAEVLVLLAMLAVLRSLTYVVLRRKTEVRPPKQAAP</sequence>
<dbReference type="PANTHER" id="PTHR48041:SF125">
    <property type="entry name" value="ABC TRANSPORTER G FAMILY"/>
    <property type="match status" value="1"/>
</dbReference>
<proteinExistence type="predicted"/>
<feature type="region of interest" description="Disordered" evidence="8">
    <location>
        <begin position="574"/>
        <end position="601"/>
    </location>
</feature>
<feature type="domain" description="ABC transporter" evidence="10">
    <location>
        <begin position="297"/>
        <end position="541"/>
    </location>
</feature>
<feature type="region of interest" description="Disordered" evidence="8">
    <location>
        <begin position="737"/>
        <end position="767"/>
    </location>
</feature>
<dbReference type="Proteomes" id="UP000612055">
    <property type="component" value="Unassembled WGS sequence"/>
</dbReference>
<feature type="compositionally biased region" description="Low complexity" evidence="8">
    <location>
        <begin position="11"/>
        <end position="22"/>
    </location>
</feature>
<evidence type="ECO:0000256" key="5">
    <source>
        <dbReference type="ARBA" id="ARBA00022840"/>
    </source>
</evidence>
<feature type="transmembrane region" description="Helical" evidence="9">
    <location>
        <begin position="888"/>
        <end position="913"/>
    </location>
</feature>
<feature type="transmembrane region" description="Helical" evidence="9">
    <location>
        <begin position="978"/>
        <end position="996"/>
    </location>
</feature>
<organism evidence="11 12">
    <name type="scientific">Edaphochlamys debaryana</name>
    <dbReference type="NCBI Taxonomy" id="47281"/>
    <lineage>
        <taxon>Eukaryota</taxon>
        <taxon>Viridiplantae</taxon>
        <taxon>Chlorophyta</taxon>
        <taxon>core chlorophytes</taxon>
        <taxon>Chlorophyceae</taxon>
        <taxon>CS clade</taxon>
        <taxon>Chlamydomonadales</taxon>
        <taxon>Chlamydomonadales incertae sedis</taxon>
        <taxon>Edaphochlamys</taxon>
    </lineage>
</organism>
<evidence type="ECO:0000256" key="9">
    <source>
        <dbReference type="SAM" id="Phobius"/>
    </source>
</evidence>
<dbReference type="InterPro" id="IPR050352">
    <property type="entry name" value="ABCG_transporters"/>
</dbReference>
<evidence type="ECO:0000256" key="1">
    <source>
        <dbReference type="ARBA" id="ARBA00004141"/>
    </source>
</evidence>
<keyword evidence="3 9" id="KW-0812">Transmembrane</keyword>
<evidence type="ECO:0000256" key="2">
    <source>
        <dbReference type="ARBA" id="ARBA00022448"/>
    </source>
</evidence>
<feature type="compositionally biased region" description="Low complexity" evidence="8">
    <location>
        <begin position="286"/>
        <end position="297"/>
    </location>
</feature>
<keyword evidence="7 9" id="KW-0472">Membrane</keyword>
<feature type="compositionally biased region" description="Low complexity" evidence="8">
    <location>
        <begin position="574"/>
        <end position="588"/>
    </location>
</feature>
<evidence type="ECO:0000256" key="6">
    <source>
        <dbReference type="ARBA" id="ARBA00022989"/>
    </source>
</evidence>
<protein>
    <recommendedName>
        <fullName evidence="10">ABC transporter domain-containing protein</fullName>
    </recommendedName>
</protein>
<feature type="compositionally biased region" description="Gly residues" evidence="8">
    <location>
        <begin position="707"/>
        <end position="717"/>
    </location>
</feature>
<feature type="compositionally biased region" description="Low complexity" evidence="8">
    <location>
        <begin position="64"/>
        <end position="79"/>
    </location>
</feature>
<keyword evidence="5" id="KW-0067">ATP-binding</keyword>
<dbReference type="OrthoDB" id="566375at2759"/>
<keyword evidence="12" id="KW-1185">Reference proteome</keyword>
<dbReference type="GO" id="GO:0016020">
    <property type="term" value="C:membrane"/>
    <property type="evidence" value="ECO:0007669"/>
    <property type="project" value="UniProtKB-SubCell"/>
</dbReference>
<dbReference type="Gene3D" id="3.40.50.300">
    <property type="entry name" value="P-loop containing nucleotide triphosphate hydrolases"/>
    <property type="match status" value="1"/>
</dbReference>
<name>A0A835Y0A1_9CHLO</name>